<dbReference type="OrthoDB" id="10548571at2759"/>
<organism evidence="1 2">
    <name type="scientific">Aspergillus sclerotiicarbonarius (strain CBS 121057 / IBT 28362)</name>
    <dbReference type="NCBI Taxonomy" id="1448318"/>
    <lineage>
        <taxon>Eukaryota</taxon>
        <taxon>Fungi</taxon>
        <taxon>Dikarya</taxon>
        <taxon>Ascomycota</taxon>
        <taxon>Pezizomycotina</taxon>
        <taxon>Eurotiomycetes</taxon>
        <taxon>Eurotiomycetidae</taxon>
        <taxon>Eurotiales</taxon>
        <taxon>Aspergillaceae</taxon>
        <taxon>Aspergillus</taxon>
        <taxon>Aspergillus subgen. Circumdati</taxon>
    </lineage>
</organism>
<protein>
    <submittedName>
        <fullName evidence="1">Uncharacterized protein</fullName>
    </submittedName>
</protein>
<gene>
    <name evidence="1" type="ORF">BO78DRAFT_175081</name>
</gene>
<reference evidence="1 2" key="1">
    <citation type="submission" date="2018-02" db="EMBL/GenBank/DDBJ databases">
        <title>The genomes of Aspergillus section Nigri reveals drivers in fungal speciation.</title>
        <authorList>
            <consortium name="DOE Joint Genome Institute"/>
            <person name="Vesth T.C."/>
            <person name="Nybo J."/>
            <person name="Theobald S."/>
            <person name="Brandl J."/>
            <person name="Frisvad J.C."/>
            <person name="Nielsen K.F."/>
            <person name="Lyhne E.K."/>
            <person name="Kogle M.E."/>
            <person name="Kuo A."/>
            <person name="Riley R."/>
            <person name="Clum A."/>
            <person name="Nolan M."/>
            <person name="Lipzen A."/>
            <person name="Salamov A."/>
            <person name="Henrissat B."/>
            <person name="Wiebenga A."/>
            <person name="De vries R.P."/>
            <person name="Grigoriev I.V."/>
            <person name="Mortensen U.H."/>
            <person name="Andersen M.R."/>
            <person name="Baker S.E."/>
        </authorList>
    </citation>
    <scope>NUCLEOTIDE SEQUENCE [LARGE SCALE GENOMIC DNA]</scope>
    <source>
        <strain evidence="1 2">CBS 121057</strain>
    </source>
</reference>
<dbReference type="VEuPathDB" id="FungiDB:BO78DRAFT_175081"/>
<dbReference type="AlphaFoldDB" id="A0A319E2F7"/>
<accession>A0A319E2F7</accession>
<name>A0A319E2F7_ASPSB</name>
<keyword evidence="2" id="KW-1185">Reference proteome</keyword>
<evidence type="ECO:0000313" key="2">
    <source>
        <dbReference type="Proteomes" id="UP000248423"/>
    </source>
</evidence>
<dbReference type="Proteomes" id="UP000248423">
    <property type="component" value="Unassembled WGS sequence"/>
</dbReference>
<sequence>MSASVARLESWVAASGFCSPGWTCLRRRPRSHPVAFALHMNDRTSRPICEVRTGSTIFWVTFSLLGGLWRLANYWTSPPRTKRGSRNELPCYPPISPFVPPISIFSSASRSSQFADCMNPFGCDGHHMTERRCQCFRHPFSSDPSYSGLSTLGSPDVTLTMKREIATPRAFPGLRTEAAENRTSQATNL</sequence>
<evidence type="ECO:0000313" key="1">
    <source>
        <dbReference type="EMBL" id="PYI04252.1"/>
    </source>
</evidence>
<proteinExistence type="predicted"/>
<dbReference type="EMBL" id="KZ826371">
    <property type="protein sequence ID" value="PYI04252.1"/>
    <property type="molecule type" value="Genomic_DNA"/>
</dbReference>